<dbReference type="InterPro" id="IPR051201">
    <property type="entry name" value="Chloro_Bact_Ser_Proteases"/>
</dbReference>
<proteinExistence type="predicted"/>
<feature type="domain" description="PDZ" evidence="3">
    <location>
        <begin position="219"/>
        <end position="301"/>
    </location>
</feature>
<dbReference type="SUPFAM" id="SSF50156">
    <property type="entry name" value="PDZ domain-like"/>
    <property type="match status" value="1"/>
</dbReference>
<dbReference type="SUPFAM" id="SSF50494">
    <property type="entry name" value="Trypsin-like serine proteases"/>
    <property type="match status" value="1"/>
</dbReference>
<dbReference type="InterPro" id="IPR001940">
    <property type="entry name" value="Peptidase_S1C"/>
</dbReference>
<evidence type="ECO:0000256" key="2">
    <source>
        <dbReference type="ARBA" id="ARBA00022801"/>
    </source>
</evidence>
<keyword evidence="2" id="KW-0378">Hydrolase</keyword>
<accession>A0A2W5TCE6</accession>
<dbReference type="Pfam" id="PF13180">
    <property type="entry name" value="PDZ_2"/>
    <property type="match status" value="1"/>
</dbReference>
<evidence type="ECO:0000256" key="1">
    <source>
        <dbReference type="ARBA" id="ARBA00022670"/>
    </source>
</evidence>
<dbReference type="GO" id="GO:0006508">
    <property type="term" value="P:proteolysis"/>
    <property type="evidence" value="ECO:0007669"/>
    <property type="project" value="UniProtKB-KW"/>
</dbReference>
<dbReference type="PANTHER" id="PTHR43343">
    <property type="entry name" value="PEPTIDASE S12"/>
    <property type="match status" value="1"/>
</dbReference>
<dbReference type="InterPro" id="IPR036034">
    <property type="entry name" value="PDZ_sf"/>
</dbReference>
<protein>
    <submittedName>
        <fullName evidence="4">Signal protein PDZ</fullName>
    </submittedName>
</protein>
<keyword evidence="1" id="KW-0645">Protease</keyword>
<evidence type="ECO:0000313" key="4">
    <source>
        <dbReference type="EMBL" id="PZR10833.1"/>
    </source>
</evidence>
<dbReference type="SMART" id="SM00228">
    <property type="entry name" value="PDZ"/>
    <property type="match status" value="1"/>
</dbReference>
<sequence>MRRQVRCLPSPVQFNPRRVHVDAIADLSETLSSIVERTGKSVVRVEGGRRRAVSGIVWSPRQVVTVAHGVHGDRAEVTVDGKTYAARVKGRDEATDLALLELDEALSPATFDDGASLKVGQLVLRLARPGETVRATSGIVSTVGKKTWRTQRGGEVGFFLESDAPHQPGFSGGPLVDLEGRVLGLTSTGVLRGTSVSIPTATIRKVVNQLDQHGRVRRSYLGLQLQPVQLPDDVRSSTGEEIGLLVTGVEKGGPADAAGIAYGDTVLHLGDDSVKTLEDLYLYLRADHVDQQVPVKVFRNGQVTTSQVTLGGR</sequence>
<evidence type="ECO:0000313" key="5">
    <source>
        <dbReference type="Proteomes" id="UP000249061"/>
    </source>
</evidence>
<dbReference type="Pfam" id="PF13365">
    <property type="entry name" value="Trypsin_2"/>
    <property type="match status" value="1"/>
</dbReference>
<reference evidence="4 5" key="1">
    <citation type="submission" date="2017-08" db="EMBL/GenBank/DDBJ databases">
        <title>Infants hospitalized years apart are colonized by the same room-sourced microbial strains.</title>
        <authorList>
            <person name="Brooks B."/>
            <person name="Olm M.R."/>
            <person name="Firek B.A."/>
            <person name="Baker R."/>
            <person name="Thomas B.C."/>
            <person name="Morowitz M.J."/>
            <person name="Banfield J.F."/>
        </authorList>
    </citation>
    <scope>NUCLEOTIDE SEQUENCE [LARGE SCALE GENOMIC DNA]</scope>
    <source>
        <strain evidence="4">S2_003_000_R2_14</strain>
    </source>
</reference>
<dbReference type="GO" id="GO:0004252">
    <property type="term" value="F:serine-type endopeptidase activity"/>
    <property type="evidence" value="ECO:0007669"/>
    <property type="project" value="InterPro"/>
</dbReference>
<evidence type="ECO:0000259" key="3">
    <source>
        <dbReference type="SMART" id="SM00228"/>
    </source>
</evidence>
<dbReference type="AlphaFoldDB" id="A0A2W5TCE6"/>
<dbReference type="EMBL" id="QFQP01000016">
    <property type="protein sequence ID" value="PZR10833.1"/>
    <property type="molecule type" value="Genomic_DNA"/>
</dbReference>
<dbReference type="InterPro" id="IPR009003">
    <property type="entry name" value="Peptidase_S1_PA"/>
</dbReference>
<comment type="caution">
    <text evidence="4">The sequence shown here is derived from an EMBL/GenBank/DDBJ whole genome shotgun (WGS) entry which is preliminary data.</text>
</comment>
<dbReference type="InterPro" id="IPR001478">
    <property type="entry name" value="PDZ"/>
</dbReference>
<dbReference type="Gene3D" id="2.40.10.120">
    <property type="match status" value="1"/>
</dbReference>
<gene>
    <name evidence="4" type="ORF">DI536_19360</name>
</gene>
<dbReference type="Proteomes" id="UP000249061">
    <property type="component" value="Unassembled WGS sequence"/>
</dbReference>
<organism evidence="4 5">
    <name type="scientific">Archangium gephyra</name>
    <dbReference type="NCBI Taxonomy" id="48"/>
    <lineage>
        <taxon>Bacteria</taxon>
        <taxon>Pseudomonadati</taxon>
        <taxon>Myxococcota</taxon>
        <taxon>Myxococcia</taxon>
        <taxon>Myxococcales</taxon>
        <taxon>Cystobacterineae</taxon>
        <taxon>Archangiaceae</taxon>
        <taxon>Archangium</taxon>
    </lineage>
</organism>
<dbReference type="PRINTS" id="PR00834">
    <property type="entry name" value="PROTEASES2C"/>
</dbReference>
<name>A0A2W5TCE6_9BACT</name>
<dbReference type="PANTHER" id="PTHR43343:SF3">
    <property type="entry name" value="PROTEASE DO-LIKE 8, CHLOROPLASTIC"/>
    <property type="match status" value="1"/>
</dbReference>
<dbReference type="Gene3D" id="2.30.42.10">
    <property type="match status" value="1"/>
</dbReference>